<protein>
    <submittedName>
        <fullName evidence="2">Metal-dependent hydrolase</fullName>
    </submittedName>
</protein>
<organism evidence="2 3">
    <name type="scientific">Pelagicoccus enzymogenes</name>
    <dbReference type="NCBI Taxonomy" id="2773457"/>
    <lineage>
        <taxon>Bacteria</taxon>
        <taxon>Pseudomonadati</taxon>
        <taxon>Verrucomicrobiota</taxon>
        <taxon>Opitutia</taxon>
        <taxon>Puniceicoccales</taxon>
        <taxon>Pelagicoccaceae</taxon>
        <taxon>Pelagicoccus</taxon>
    </lineage>
</organism>
<proteinExistence type="predicted"/>
<dbReference type="InterPro" id="IPR053170">
    <property type="entry name" value="Transcription_regulator"/>
</dbReference>
<evidence type="ECO:0000256" key="1">
    <source>
        <dbReference type="SAM" id="Phobius"/>
    </source>
</evidence>
<dbReference type="RefSeq" id="WP_191619043.1">
    <property type="nucleotide sequence ID" value="NZ_JACYFG010000051.1"/>
</dbReference>
<accession>A0A927FE17</accession>
<comment type="caution">
    <text evidence="2">The sequence shown here is derived from an EMBL/GenBank/DDBJ whole genome shotgun (WGS) entry which is preliminary data.</text>
</comment>
<evidence type="ECO:0000313" key="3">
    <source>
        <dbReference type="Proteomes" id="UP000622317"/>
    </source>
</evidence>
<feature type="transmembrane region" description="Helical" evidence="1">
    <location>
        <begin position="90"/>
        <end position="111"/>
    </location>
</feature>
<name>A0A927FE17_9BACT</name>
<dbReference type="GO" id="GO:0016787">
    <property type="term" value="F:hydrolase activity"/>
    <property type="evidence" value="ECO:0007669"/>
    <property type="project" value="UniProtKB-KW"/>
</dbReference>
<feature type="transmembrane region" description="Helical" evidence="1">
    <location>
        <begin position="123"/>
        <end position="146"/>
    </location>
</feature>
<evidence type="ECO:0000313" key="2">
    <source>
        <dbReference type="EMBL" id="MBD5781970.1"/>
    </source>
</evidence>
<keyword evidence="1" id="KW-0812">Transmembrane</keyword>
<keyword evidence="2" id="KW-0378">Hydrolase</keyword>
<keyword evidence="3" id="KW-1185">Reference proteome</keyword>
<dbReference type="EMBL" id="JACYFG010000051">
    <property type="protein sequence ID" value="MBD5781970.1"/>
    <property type="molecule type" value="Genomic_DNA"/>
</dbReference>
<keyword evidence="1" id="KW-0472">Membrane</keyword>
<dbReference type="PANTHER" id="PTHR40031">
    <property type="entry name" value="HYPOTHETICAL MEMBRANE SPANNING PROTEIN"/>
    <property type="match status" value="1"/>
</dbReference>
<keyword evidence="1" id="KW-1133">Transmembrane helix</keyword>
<dbReference type="PANTHER" id="PTHR40031:SF1">
    <property type="entry name" value="MEMBRANE-BOUND METAL-DEPENDENT HYDROLASE"/>
    <property type="match status" value="1"/>
</dbReference>
<dbReference type="InterPro" id="IPR007404">
    <property type="entry name" value="YdjM-like"/>
</dbReference>
<dbReference type="Pfam" id="PF04307">
    <property type="entry name" value="YdjM"/>
    <property type="match status" value="1"/>
</dbReference>
<sequence>MDPVSQGVLGAVAAISVAKPTHSRIAALVGAAGGMLADLDILISSSADPLLNIEYHRHFSHSLSFIPFGGLLVALAFFPFLRRRIPPARLYLYSTIGYATAGLLDACTSYGTQLLWPFSDLRVSWSIISIIDPLFTIPLLALALFSAFKNRPLFGKAAACYALAYLSLGIAQNLRASSYQRELIDQRGHRSATRLTVKPSIANLLLWRSVYLYEGQYFVDAVRVGFLSPNKTYPGTQLPAFDLSAALANLPPDSPLASDLRRFDHFSEGYLASLPSEPSYVTDLRYAAVPNSIAPLWGLNLAQINEAGHAAFEPRRNVSEADREDLLKMLKGE</sequence>
<dbReference type="AlphaFoldDB" id="A0A927FE17"/>
<gene>
    <name evidence="2" type="ORF">IEN85_20895</name>
</gene>
<feature type="transmembrane region" description="Helical" evidence="1">
    <location>
        <begin position="59"/>
        <end position="78"/>
    </location>
</feature>
<reference evidence="2" key="1">
    <citation type="submission" date="2020-09" db="EMBL/GenBank/DDBJ databases">
        <title>Pelagicoccus enzymogenes sp. nov. with an EPS production, isolated from marine sediment.</title>
        <authorList>
            <person name="Feng X."/>
        </authorList>
    </citation>
    <scope>NUCLEOTIDE SEQUENCE</scope>
    <source>
        <strain evidence="2">NFK12</strain>
    </source>
</reference>
<dbReference type="Proteomes" id="UP000622317">
    <property type="component" value="Unassembled WGS sequence"/>
</dbReference>